<keyword evidence="13" id="KW-1185">Reference proteome</keyword>
<keyword evidence="10" id="KW-1133">Transmembrane helix</keyword>
<feature type="region of interest" description="Disordered" evidence="9">
    <location>
        <begin position="317"/>
        <end position="338"/>
    </location>
</feature>
<evidence type="ECO:0000256" key="9">
    <source>
        <dbReference type="SAM" id="MobiDB-lite"/>
    </source>
</evidence>
<comment type="caution">
    <text evidence="12">The sequence shown here is derived from an EMBL/GenBank/DDBJ whole genome shotgun (WGS) entry which is preliminary data.</text>
</comment>
<organism evidence="12 13">
    <name type="scientific">Nocardioides guangzhouensis</name>
    <dbReference type="NCBI Taxonomy" id="2497878"/>
    <lineage>
        <taxon>Bacteria</taxon>
        <taxon>Bacillati</taxon>
        <taxon>Actinomycetota</taxon>
        <taxon>Actinomycetes</taxon>
        <taxon>Propionibacteriales</taxon>
        <taxon>Nocardioidaceae</taxon>
        <taxon>Nocardioides</taxon>
    </lineage>
</organism>
<dbReference type="InterPro" id="IPR050482">
    <property type="entry name" value="Sensor_HK_TwoCompSys"/>
</dbReference>
<dbReference type="EC" id="2.7.13.3" evidence="2"/>
<keyword evidence="10" id="KW-0472">Membrane</keyword>
<evidence type="ECO:0000256" key="3">
    <source>
        <dbReference type="ARBA" id="ARBA00022553"/>
    </source>
</evidence>
<keyword evidence="5" id="KW-0547">Nucleotide-binding</keyword>
<gene>
    <name evidence="12" type="ORF">EKO23_12980</name>
</gene>
<name>A0A4Q4ZDE2_9ACTN</name>
<dbReference type="PANTHER" id="PTHR24421:SF10">
    <property type="entry name" value="NITRATE_NITRITE SENSOR PROTEIN NARQ"/>
    <property type="match status" value="1"/>
</dbReference>
<evidence type="ECO:0000256" key="4">
    <source>
        <dbReference type="ARBA" id="ARBA00022679"/>
    </source>
</evidence>
<dbReference type="EMBL" id="SDKM01000017">
    <property type="protein sequence ID" value="RYP85386.1"/>
    <property type="molecule type" value="Genomic_DNA"/>
</dbReference>
<evidence type="ECO:0000256" key="6">
    <source>
        <dbReference type="ARBA" id="ARBA00022777"/>
    </source>
</evidence>
<dbReference type="Proteomes" id="UP000295198">
    <property type="component" value="Unassembled WGS sequence"/>
</dbReference>
<feature type="transmembrane region" description="Helical" evidence="10">
    <location>
        <begin position="96"/>
        <end position="113"/>
    </location>
</feature>
<evidence type="ECO:0000256" key="10">
    <source>
        <dbReference type="SAM" id="Phobius"/>
    </source>
</evidence>
<keyword evidence="7" id="KW-0067">ATP-binding</keyword>
<dbReference type="GO" id="GO:0000155">
    <property type="term" value="F:phosphorelay sensor kinase activity"/>
    <property type="evidence" value="ECO:0007669"/>
    <property type="project" value="InterPro"/>
</dbReference>
<sequence length="592" mass="60784">MTAGDVPTFSSTTLVVLTLVAVTTLVSAGAMLVARRAVVAAVLLVAASLCLVAGCLLAGTGRDRPGWYLLEAASSLLVPLALTAYPRLRVRHPIDVAALAVLAASGLVCTAFADRDALVGSLGIVIGVVLFGHTWFRIETSRDPERRALAWMALSVGSVALVAALLGFASEGSVVSAVALGLFGLVGPVLYVGVALPDIVDVRGLVVAAVVLTGVGVTYLALFVTVASLVEVVGGTAPTVGALGLVAAVLAATFHPLQVLLRGVVDELLFGRRPDPLDAASRVATRIGEDPEDALRAIREALVLPYAAIRADGVDVRSSGTVTPHTRSVPLEGPPDRPATELVVGLRAGDLGLSRDDEHALALVAPLLAQTLRAQALAAQVRESRGATVAALEEERRRLRRDLHDGLGPRLSGIAFTSDAARNLVRADPAAAEELLAELRADTVAAIEEIRQLVYAMRPPALDELGLVPALRQQASGLRSRDGSPLTVTLSAPEPLPELSAAVEVAAYRIVIEALTNVARHSPSRSAAVRLDAPSGGLSVVVTDAGTPGGAGPWTAGVGLSSMRERAAQVGGSLTAGPTTEGGRVEALLPLG</sequence>
<evidence type="ECO:0000256" key="1">
    <source>
        <dbReference type="ARBA" id="ARBA00000085"/>
    </source>
</evidence>
<evidence type="ECO:0000313" key="12">
    <source>
        <dbReference type="EMBL" id="RYP85386.1"/>
    </source>
</evidence>
<feature type="transmembrane region" description="Helical" evidence="10">
    <location>
        <begin position="174"/>
        <end position="194"/>
    </location>
</feature>
<feature type="domain" description="Signal transduction histidine kinase subgroup 3 dimerisation and phosphoacceptor" evidence="11">
    <location>
        <begin position="395"/>
        <end position="462"/>
    </location>
</feature>
<feature type="transmembrane region" description="Helical" evidence="10">
    <location>
        <begin position="148"/>
        <end position="168"/>
    </location>
</feature>
<keyword evidence="3" id="KW-0597">Phosphoprotein</keyword>
<dbReference type="Pfam" id="PF07730">
    <property type="entry name" value="HisKA_3"/>
    <property type="match status" value="1"/>
</dbReference>
<feature type="transmembrane region" description="Helical" evidence="10">
    <location>
        <begin position="242"/>
        <end position="265"/>
    </location>
</feature>
<comment type="catalytic activity">
    <reaction evidence="1">
        <text>ATP + protein L-histidine = ADP + protein N-phospho-L-histidine.</text>
        <dbReference type="EC" id="2.7.13.3"/>
    </reaction>
</comment>
<protein>
    <recommendedName>
        <fullName evidence="2">histidine kinase</fullName>
        <ecNumber evidence="2">2.7.13.3</ecNumber>
    </recommendedName>
</protein>
<feature type="transmembrane region" description="Helical" evidence="10">
    <location>
        <begin position="119"/>
        <end position="136"/>
    </location>
</feature>
<dbReference type="GO" id="GO:0046983">
    <property type="term" value="F:protein dimerization activity"/>
    <property type="evidence" value="ECO:0007669"/>
    <property type="project" value="InterPro"/>
</dbReference>
<dbReference type="GO" id="GO:0016020">
    <property type="term" value="C:membrane"/>
    <property type="evidence" value="ECO:0007669"/>
    <property type="project" value="InterPro"/>
</dbReference>
<accession>A0A4Q4ZDE2</accession>
<dbReference type="Gene3D" id="1.20.5.1930">
    <property type="match status" value="1"/>
</dbReference>
<feature type="transmembrane region" description="Helical" evidence="10">
    <location>
        <begin position="206"/>
        <end position="230"/>
    </location>
</feature>
<evidence type="ECO:0000256" key="8">
    <source>
        <dbReference type="ARBA" id="ARBA00023012"/>
    </source>
</evidence>
<dbReference type="SUPFAM" id="SSF55874">
    <property type="entry name" value="ATPase domain of HSP90 chaperone/DNA topoisomerase II/histidine kinase"/>
    <property type="match status" value="1"/>
</dbReference>
<evidence type="ECO:0000259" key="11">
    <source>
        <dbReference type="Pfam" id="PF07730"/>
    </source>
</evidence>
<dbReference type="RefSeq" id="WP_134717922.1">
    <property type="nucleotide sequence ID" value="NZ_SDKM01000017.1"/>
</dbReference>
<dbReference type="OrthoDB" id="227596at2"/>
<proteinExistence type="predicted"/>
<feature type="transmembrane region" description="Helical" evidence="10">
    <location>
        <begin position="66"/>
        <end position="84"/>
    </location>
</feature>
<dbReference type="CDD" id="cd16917">
    <property type="entry name" value="HATPase_UhpB-NarQ-NarX-like"/>
    <property type="match status" value="1"/>
</dbReference>
<reference evidence="12 13" key="1">
    <citation type="submission" date="2019-01" db="EMBL/GenBank/DDBJ databases">
        <title>Nocardioides guangzhouensis sp. nov., an actinobacterium isolated from soil.</title>
        <authorList>
            <person name="Fu Y."/>
            <person name="Cai Y."/>
            <person name="Lin Z."/>
            <person name="Chen P."/>
        </authorList>
    </citation>
    <scope>NUCLEOTIDE SEQUENCE [LARGE SCALE GENOMIC DNA]</scope>
    <source>
        <strain evidence="12 13">130</strain>
    </source>
</reference>
<feature type="transmembrane region" description="Helical" evidence="10">
    <location>
        <begin position="12"/>
        <end position="34"/>
    </location>
</feature>
<evidence type="ECO:0000256" key="7">
    <source>
        <dbReference type="ARBA" id="ARBA00022840"/>
    </source>
</evidence>
<dbReference type="PANTHER" id="PTHR24421">
    <property type="entry name" value="NITRATE/NITRITE SENSOR PROTEIN NARX-RELATED"/>
    <property type="match status" value="1"/>
</dbReference>
<dbReference type="GO" id="GO:0005524">
    <property type="term" value="F:ATP binding"/>
    <property type="evidence" value="ECO:0007669"/>
    <property type="project" value="UniProtKB-KW"/>
</dbReference>
<keyword evidence="8" id="KW-0902">Two-component regulatory system</keyword>
<evidence type="ECO:0000313" key="13">
    <source>
        <dbReference type="Proteomes" id="UP000295198"/>
    </source>
</evidence>
<keyword evidence="6" id="KW-0418">Kinase</keyword>
<evidence type="ECO:0000256" key="5">
    <source>
        <dbReference type="ARBA" id="ARBA00022741"/>
    </source>
</evidence>
<dbReference type="Gene3D" id="3.30.565.10">
    <property type="entry name" value="Histidine kinase-like ATPase, C-terminal domain"/>
    <property type="match status" value="1"/>
</dbReference>
<keyword evidence="10" id="KW-0812">Transmembrane</keyword>
<dbReference type="AlphaFoldDB" id="A0A4Q4ZDE2"/>
<evidence type="ECO:0000256" key="2">
    <source>
        <dbReference type="ARBA" id="ARBA00012438"/>
    </source>
</evidence>
<dbReference type="InterPro" id="IPR036890">
    <property type="entry name" value="HATPase_C_sf"/>
</dbReference>
<dbReference type="InterPro" id="IPR011712">
    <property type="entry name" value="Sig_transdc_His_kin_sub3_dim/P"/>
</dbReference>
<keyword evidence="4" id="KW-0808">Transferase</keyword>
<feature type="transmembrane region" description="Helical" evidence="10">
    <location>
        <begin position="41"/>
        <end position="60"/>
    </location>
</feature>